<evidence type="ECO:0000313" key="1">
    <source>
        <dbReference type="EMBL" id="KHJ89934.1"/>
    </source>
</evidence>
<gene>
    <name evidence="1" type="ORF">OESDEN_10231</name>
</gene>
<dbReference type="AlphaFoldDB" id="A0A0B1SY72"/>
<proteinExistence type="predicted"/>
<organism evidence="1 2">
    <name type="scientific">Oesophagostomum dentatum</name>
    <name type="common">Nodular worm</name>
    <dbReference type="NCBI Taxonomy" id="61180"/>
    <lineage>
        <taxon>Eukaryota</taxon>
        <taxon>Metazoa</taxon>
        <taxon>Ecdysozoa</taxon>
        <taxon>Nematoda</taxon>
        <taxon>Chromadorea</taxon>
        <taxon>Rhabditida</taxon>
        <taxon>Rhabditina</taxon>
        <taxon>Rhabditomorpha</taxon>
        <taxon>Strongyloidea</taxon>
        <taxon>Strongylidae</taxon>
        <taxon>Oesophagostomum</taxon>
    </lineage>
</organism>
<protein>
    <submittedName>
        <fullName evidence="1">Phosphoglycerate mutase family protein</fullName>
    </submittedName>
</protein>
<dbReference type="EMBL" id="KN553580">
    <property type="protein sequence ID" value="KHJ89934.1"/>
    <property type="molecule type" value="Genomic_DNA"/>
</dbReference>
<evidence type="ECO:0000313" key="2">
    <source>
        <dbReference type="Proteomes" id="UP000053660"/>
    </source>
</evidence>
<dbReference type="Proteomes" id="UP000053660">
    <property type="component" value="Unassembled WGS sequence"/>
</dbReference>
<dbReference type="OrthoDB" id="414418at2759"/>
<accession>A0A0B1SY72</accession>
<dbReference type="GO" id="GO:0016791">
    <property type="term" value="F:phosphatase activity"/>
    <property type="evidence" value="ECO:0007669"/>
    <property type="project" value="UniProtKB-ARBA"/>
</dbReference>
<sequence>MTMVKAYRAVWAVRHAEREDNVNRNWRRLPTARDLQSDNPMLSERGIRQAKECAERYSLNLQKLPEEPFADNASVPRIRTTLTKITENYAGDILLVSHAPAIGAIHEVWENCYITVGQATVSKFVEIEKGKFRLEFTADASHLSEKENLRPF</sequence>
<dbReference type="Gene3D" id="3.40.50.1240">
    <property type="entry name" value="Phosphoglycerate mutase-like"/>
    <property type="match status" value="2"/>
</dbReference>
<dbReference type="InterPro" id="IPR029033">
    <property type="entry name" value="His_PPase_superfam"/>
</dbReference>
<name>A0A0B1SY72_OESDE</name>
<dbReference type="SUPFAM" id="SSF53254">
    <property type="entry name" value="Phosphoglycerate mutase-like"/>
    <property type="match status" value="1"/>
</dbReference>
<keyword evidence="2" id="KW-1185">Reference proteome</keyword>
<reference evidence="1 2" key="1">
    <citation type="submission" date="2014-03" db="EMBL/GenBank/DDBJ databases">
        <title>Draft genome of the hookworm Oesophagostomum dentatum.</title>
        <authorList>
            <person name="Mitreva M."/>
        </authorList>
    </citation>
    <scope>NUCLEOTIDE SEQUENCE [LARGE SCALE GENOMIC DNA]</scope>
    <source>
        <strain evidence="1 2">OD-Hann</strain>
    </source>
</reference>